<dbReference type="Pfam" id="PF21366">
    <property type="entry name" value="TRAFD1-XIAF1_ZnF"/>
    <property type="match status" value="1"/>
</dbReference>
<dbReference type="GO" id="GO:0005739">
    <property type="term" value="C:mitochondrion"/>
    <property type="evidence" value="ECO:0007669"/>
    <property type="project" value="TreeGrafter"/>
</dbReference>
<dbReference type="PROSITE" id="PS50145">
    <property type="entry name" value="ZF_TRAF"/>
    <property type="match status" value="1"/>
</dbReference>
<feature type="region of interest" description="Disordered" evidence="9">
    <location>
        <begin position="192"/>
        <end position="216"/>
    </location>
</feature>
<feature type="domain" description="TRAF-type" evidence="10">
    <location>
        <begin position="29"/>
        <end position="104"/>
    </location>
</feature>
<dbReference type="PANTHER" id="PTHR16295">
    <property type="entry name" value="TRAF-TYPE ZINC FINGER PROTEIN-RELATED"/>
    <property type="match status" value="1"/>
</dbReference>
<keyword evidence="11" id="KW-1185">Reference proteome</keyword>
<evidence type="ECO:0000256" key="8">
    <source>
        <dbReference type="PROSITE-ProRule" id="PRU00207"/>
    </source>
</evidence>
<accession>A0A9F2R213</accession>
<dbReference type="AlphaFoldDB" id="A0A9F2R213"/>
<dbReference type="InterPro" id="IPR049439">
    <property type="entry name" value="TRAFD1-XIAF1_Znf"/>
</dbReference>
<feature type="compositionally biased region" description="Gly residues" evidence="9">
    <location>
        <begin position="500"/>
        <end position="512"/>
    </location>
</feature>
<protein>
    <recommendedName>
        <fullName evidence="7">TRAF-type zinc finger domain-containing protein 1</fullName>
    </recommendedName>
</protein>
<evidence type="ECO:0000313" key="11">
    <source>
        <dbReference type="Proteomes" id="UP000695026"/>
    </source>
</evidence>
<keyword evidence="5" id="KW-0007">Acetylation</keyword>
<keyword evidence="3 8" id="KW-0863">Zinc-finger</keyword>
<keyword evidence="2 8" id="KW-0479">Metal-binding</keyword>
<dbReference type="RefSeq" id="XP_007433652.1">
    <property type="nucleotide sequence ID" value="XM_007433590.3"/>
</dbReference>
<dbReference type="CTD" id="10906"/>
<evidence type="ECO:0000256" key="9">
    <source>
        <dbReference type="SAM" id="MobiDB-lite"/>
    </source>
</evidence>
<gene>
    <name evidence="12" type="primary">TRAFD1</name>
</gene>
<dbReference type="KEGG" id="pbi:103050877"/>
<dbReference type="OMA" id="AHQSSEC"/>
<feature type="zinc finger region" description="TRAF-type" evidence="8">
    <location>
        <begin position="29"/>
        <end position="104"/>
    </location>
</feature>
<comment type="function">
    <text evidence="6">Negative feedback regulator that controls excessive innate immune responses. Regulates both Toll-like receptor 4 (TLR4) and DDX58/RIG1-like helicases (RLH) pathways. May inhibit the LTR pathway by direct interaction with TRAF6 and attenuation of NF-kappa-B activation. May negatively regulate the RLH pathway downstream from MAVS and upstream of NF-kappa-B and IRF3.</text>
</comment>
<evidence type="ECO:0000256" key="2">
    <source>
        <dbReference type="ARBA" id="ARBA00022723"/>
    </source>
</evidence>
<sequence>MAAMAGQESETQLCSNCQKDIPLANFTIHEIHCSRNIGICPVCKESFPKAEMRTHQEQEHAQIVCKCSMRMDRGLLQDHVASECPLRPVACQHCDIELTFSKLQDHEDYCGARTERCSRCNRNVMLRELKAHPNDCGKKAEREPVGQARPCFNSEAALRNIQTVRNVLRPDSSRESPLRGSRFLESQLQSCVSGEQLPRESNWRSRVPSPPDLNRAHLEKATTPLPVDGESDYNLDYLLAISLQHENSFGQPSVAELHRELWKNICPPQTRPTDDFGEAKNSSDFSRDLLVAANILNRPKTETLLPCEFCEELYPEGDLILHQTGCNPASALASFSKRSNVVPPAECLSSLWGQLHGGHPIGSGETLPFQHDIQDSLMLPCEFCGVQLEEEILFHHQDQCDLRPATAPSTGRTFVQSGAPALESSAGTKSPDLPRRCSRHQGEISPQYLDQLKQKKPFQPAQKSQSQGSLVAARHIQLASPGNRREDPVALPKGWKPKPLGGGEGRTPGRGPGDPAEASLPVRRSSLDFPPSSYIPSFPVTLPTRPSVRQERGQSPTGPPRFNNSKAKPWQTKSANPDSE</sequence>
<evidence type="ECO:0000256" key="6">
    <source>
        <dbReference type="ARBA" id="ARBA00037636"/>
    </source>
</evidence>
<evidence type="ECO:0000256" key="4">
    <source>
        <dbReference type="ARBA" id="ARBA00022833"/>
    </source>
</evidence>
<organism evidence="11 12">
    <name type="scientific">Python bivittatus</name>
    <name type="common">Burmese python</name>
    <name type="synonym">Python molurus bivittatus</name>
    <dbReference type="NCBI Taxonomy" id="176946"/>
    <lineage>
        <taxon>Eukaryota</taxon>
        <taxon>Metazoa</taxon>
        <taxon>Chordata</taxon>
        <taxon>Craniata</taxon>
        <taxon>Vertebrata</taxon>
        <taxon>Euteleostomi</taxon>
        <taxon>Lepidosauria</taxon>
        <taxon>Squamata</taxon>
        <taxon>Bifurcata</taxon>
        <taxon>Unidentata</taxon>
        <taxon>Episquamata</taxon>
        <taxon>Toxicofera</taxon>
        <taxon>Serpentes</taxon>
        <taxon>Henophidia</taxon>
        <taxon>Pythonidae</taxon>
        <taxon>Python</taxon>
    </lineage>
</organism>
<dbReference type="InterPro" id="IPR001293">
    <property type="entry name" value="Znf_TRAF"/>
</dbReference>
<feature type="region of interest" description="Disordered" evidence="9">
    <location>
        <begin position="408"/>
        <end position="439"/>
    </location>
</feature>
<dbReference type="Proteomes" id="UP000695026">
    <property type="component" value="Unplaced"/>
</dbReference>
<evidence type="ECO:0000259" key="10">
    <source>
        <dbReference type="PROSITE" id="PS50145"/>
    </source>
</evidence>
<dbReference type="InterPro" id="IPR013083">
    <property type="entry name" value="Znf_RING/FYVE/PHD"/>
</dbReference>
<dbReference type="PANTHER" id="PTHR16295:SF19">
    <property type="entry name" value="TRAF-TYPE ZINC FINGER DOMAIN-CONTAINING PROTEIN 1"/>
    <property type="match status" value="1"/>
</dbReference>
<reference evidence="12" key="1">
    <citation type="submission" date="2025-08" db="UniProtKB">
        <authorList>
            <consortium name="RefSeq"/>
        </authorList>
    </citation>
    <scope>IDENTIFICATION</scope>
    <source>
        <tissue evidence="12">Liver</tissue>
    </source>
</reference>
<feature type="compositionally biased region" description="Polar residues" evidence="9">
    <location>
        <begin position="562"/>
        <end position="580"/>
    </location>
</feature>
<dbReference type="OrthoDB" id="193703at2759"/>
<dbReference type="GeneID" id="103050877"/>
<evidence type="ECO:0000256" key="7">
    <source>
        <dbReference type="ARBA" id="ARBA00040410"/>
    </source>
</evidence>
<dbReference type="FunFam" id="3.30.40.10:FF:000378">
    <property type="entry name" value="TRAF-type zinc finger domain-containing 1"/>
    <property type="match status" value="1"/>
</dbReference>
<evidence type="ECO:0000256" key="3">
    <source>
        <dbReference type="ARBA" id="ARBA00022771"/>
    </source>
</evidence>
<dbReference type="InterPro" id="IPR051986">
    <property type="entry name" value="Innate_Immune_Apopt_Reg"/>
</dbReference>
<dbReference type="GO" id="GO:0008270">
    <property type="term" value="F:zinc ion binding"/>
    <property type="evidence" value="ECO:0007669"/>
    <property type="project" value="UniProtKB-KW"/>
</dbReference>
<keyword evidence="1" id="KW-0597">Phosphoprotein</keyword>
<evidence type="ECO:0000256" key="1">
    <source>
        <dbReference type="ARBA" id="ARBA00022553"/>
    </source>
</evidence>
<evidence type="ECO:0000256" key="5">
    <source>
        <dbReference type="ARBA" id="ARBA00022990"/>
    </source>
</evidence>
<dbReference type="GO" id="GO:0045824">
    <property type="term" value="P:negative regulation of innate immune response"/>
    <property type="evidence" value="ECO:0007669"/>
    <property type="project" value="TreeGrafter"/>
</dbReference>
<dbReference type="Gene3D" id="3.30.40.10">
    <property type="entry name" value="Zinc/RING finger domain, C3HC4 (zinc finger)"/>
    <property type="match status" value="2"/>
</dbReference>
<proteinExistence type="predicted"/>
<name>A0A9F2R213_PYTBI</name>
<evidence type="ECO:0000313" key="12">
    <source>
        <dbReference type="RefSeq" id="XP_007433652.1"/>
    </source>
</evidence>
<feature type="region of interest" description="Disordered" evidence="9">
    <location>
        <begin position="479"/>
        <end position="580"/>
    </location>
</feature>
<keyword evidence="4 8" id="KW-0862">Zinc</keyword>